<reference evidence="3" key="1">
    <citation type="submission" date="2014-12" db="EMBL/GenBank/DDBJ databases">
        <title>Insight into the proteome of Arion vulgaris.</title>
        <authorList>
            <person name="Aradska J."/>
            <person name="Bulat T."/>
            <person name="Smidak R."/>
            <person name="Sarate P."/>
            <person name="Gangsoo J."/>
            <person name="Sialana F."/>
            <person name="Bilban M."/>
            <person name="Lubec G."/>
        </authorList>
    </citation>
    <scope>NUCLEOTIDE SEQUENCE</scope>
    <source>
        <tissue evidence="3">Skin</tissue>
    </source>
</reference>
<gene>
    <name evidence="3" type="primary">ORF9385</name>
</gene>
<dbReference type="InterPro" id="IPR007074">
    <property type="entry name" value="LicD/FKTN/FKRP_NTP_transf"/>
</dbReference>
<dbReference type="InterPro" id="IPR052613">
    <property type="entry name" value="LicD_transferase"/>
</dbReference>
<dbReference type="PANTHER" id="PTHR13627:SF32">
    <property type="entry name" value="AGAP006029-PA"/>
    <property type="match status" value="1"/>
</dbReference>
<keyword evidence="1" id="KW-0472">Membrane</keyword>
<evidence type="ECO:0000313" key="3">
    <source>
        <dbReference type="EMBL" id="CEK49949.1"/>
    </source>
</evidence>
<keyword evidence="1" id="KW-0812">Transmembrane</keyword>
<keyword evidence="1" id="KW-1133">Transmembrane helix</keyword>
<dbReference type="GO" id="GO:0009100">
    <property type="term" value="P:glycoprotein metabolic process"/>
    <property type="evidence" value="ECO:0007669"/>
    <property type="project" value="UniProtKB-ARBA"/>
</dbReference>
<feature type="domain" description="LicD/FKTN/FKRP nucleotidyltransferase" evidence="2">
    <location>
        <begin position="82"/>
        <end position="120"/>
    </location>
</feature>
<protein>
    <recommendedName>
        <fullName evidence="2">LicD/FKTN/FKRP nucleotidyltransferase domain-containing protein</fullName>
    </recommendedName>
</protein>
<dbReference type="Pfam" id="PF04991">
    <property type="entry name" value="LicD"/>
    <property type="match status" value="1"/>
</dbReference>
<name>A0A0B6Y1F8_9EUPU</name>
<organism evidence="3">
    <name type="scientific">Arion vulgaris</name>
    <dbReference type="NCBI Taxonomy" id="1028688"/>
    <lineage>
        <taxon>Eukaryota</taxon>
        <taxon>Metazoa</taxon>
        <taxon>Spiralia</taxon>
        <taxon>Lophotrochozoa</taxon>
        <taxon>Mollusca</taxon>
        <taxon>Gastropoda</taxon>
        <taxon>Heterobranchia</taxon>
        <taxon>Euthyneura</taxon>
        <taxon>Panpulmonata</taxon>
        <taxon>Eupulmonata</taxon>
        <taxon>Stylommatophora</taxon>
        <taxon>Helicina</taxon>
        <taxon>Arionoidea</taxon>
        <taxon>Arionidae</taxon>
        <taxon>Arion</taxon>
    </lineage>
</organism>
<dbReference type="AlphaFoldDB" id="A0A0B6Y1F8"/>
<proteinExistence type="predicted"/>
<sequence length="215" mass="25052">MRVWDLFERIASRLAFKMSRKLAMMTFLCFVTSLYFIFALINNSLFHQLPWYRQPGLCATPKHTLDDMVQLTFAVSNMLIKLNISHTLCYGTLWGALRYGKILKWDNNVDFCVLKSEIQKVPWDTLYETSKASNMDITYNVRHGEYHITHISAKAVLNVFYTTPLGEAFKDGFEPRFLLFFHSNSVSFPSKLIEAPLNEIVFHDRPMPVPHNDME</sequence>
<evidence type="ECO:0000259" key="2">
    <source>
        <dbReference type="Pfam" id="PF04991"/>
    </source>
</evidence>
<evidence type="ECO:0000256" key="1">
    <source>
        <dbReference type="SAM" id="Phobius"/>
    </source>
</evidence>
<dbReference type="EMBL" id="HACG01003084">
    <property type="protein sequence ID" value="CEK49949.1"/>
    <property type="molecule type" value="Transcribed_RNA"/>
</dbReference>
<feature type="non-terminal residue" evidence="3">
    <location>
        <position position="215"/>
    </location>
</feature>
<feature type="transmembrane region" description="Helical" evidence="1">
    <location>
        <begin position="21"/>
        <end position="41"/>
    </location>
</feature>
<dbReference type="PANTHER" id="PTHR13627">
    <property type="entry name" value="FUKUTIN RELATED PROTEIN"/>
    <property type="match status" value="1"/>
</dbReference>
<accession>A0A0B6Y1F8</accession>